<gene>
    <name evidence="6" type="ORF">L0C25_01610</name>
</gene>
<keyword evidence="1" id="KW-0540">Nuclease</keyword>
<evidence type="ECO:0000256" key="4">
    <source>
        <dbReference type="ARBA" id="ARBA00022842"/>
    </source>
</evidence>
<dbReference type="InterPro" id="IPR029060">
    <property type="entry name" value="PIN-like_dom_sf"/>
</dbReference>
<dbReference type="EMBL" id="CP094970">
    <property type="protein sequence ID" value="UYM05802.1"/>
    <property type="molecule type" value="Genomic_DNA"/>
</dbReference>
<dbReference type="Proteomes" id="UP001164390">
    <property type="component" value="Chromosome"/>
</dbReference>
<evidence type="ECO:0000259" key="5">
    <source>
        <dbReference type="Pfam" id="PF01850"/>
    </source>
</evidence>
<dbReference type="InterPro" id="IPR002716">
    <property type="entry name" value="PIN_dom"/>
</dbReference>
<evidence type="ECO:0000313" key="6">
    <source>
        <dbReference type="EMBL" id="UYM05802.1"/>
    </source>
</evidence>
<dbReference type="GO" id="GO:0004518">
    <property type="term" value="F:nuclease activity"/>
    <property type="evidence" value="ECO:0007669"/>
    <property type="project" value="UniProtKB-KW"/>
</dbReference>
<evidence type="ECO:0000256" key="1">
    <source>
        <dbReference type="ARBA" id="ARBA00022722"/>
    </source>
</evidence>
<organism evidence="6 7">
    <name type="scientific">Solicola gregarius</name>
    <dbReference type="NCBI Taxonomy" id="2908642"/>
    <lineage>
        <taxon>Bacteria</taxon>
        <taxon>Bacillati</taxon>
        <taxon>Actinomycetota</taxon>
        <taxon>Actinomycetes</taxon>
        <taxon>Propionibacteriales</taxon>
        <taxon>Nocardioidaceae</taxon>
        <taxon>Solicola</taxon>
    </lineage>
</organism>
<dbReference type="AlphaFoldDB" id="A0AA46YKS7"/>
<dbReference type="GO" id="GO:0016787">
    <property type="term" value="F:hydrolase activity"/>
    <property type="evidence" value="ECO:0007669"/>
    <property type="project" value="UniProtKB-KW"/>
</dbReference>
<feature type="domain" description="PIN" evidence="5">
    <location>
        <begin position="4"/>
        <end position="117"/>
    </location>
</feature>
<name>A0AA46YKS7_9ACTN</name>
<proteinExistence type="predicted"/>
<accession>A0AA46YKS7</accession>
<evidence type="ECO:0000256" key="3">
    <source>
        <dbReference type="ARBA" id="ARBA00022801"/>
    </source>
</evidence>
<evidence type="ECO:0000256" key="2">
    <source>
        <dbReference type="ARBA" id="ARBA00022723"/>
    </source>
</evidence>
<protein>
    <submittedName>
        <fullName evidence="6">PIN domain-containing protein</fullName>
    </submittedName>
</protein>
<dbReference type="Pfam" id="PF01850">
    <property type="entry name" value="PIN"/>
    <property type="match status" value="1"/>
</dbReference>
<evidence type="ECO:0000313" key="7">
    <source>
        <dbReference type="Proteomes" id="UP001164390"/>
    </source>
</evidence>
<dbReference type="RefSeq" id="WP_271634628.1">
    <property type="nucleotide sequence ID" value="NZ_CP094970.1"/>
</dbReference>
<keyword evidence="3" id="KW-0378">Hydrolase</keyword>
<dbReference type="Gene3D" id="3.40.50.1010">
    <property type="entry name" value="5'-nuclease"/>
    <property type="match status" value="1"/>
</dbReference>
<reference evidence="6" key="1">
    <citation type="submission" date="2022-01" db="EMBL/GenBank/DDBJ databases">
        <title>Nocardioidaceae gen. sp. A5X3R13.</title>
        <authorList>
            <person name="Lopez Marin M.A."/>
            <person name="Uhlik O."/>
        </authorList>
    </citation>
    <scope>NUCLEOTIDE SEQUENCE</scope>
    <source>
        <strain evidence="6">A5X3R13</strain>
    </source>
</reference>
<keyword evidence="2" id="KW-0479">Metal-binding</keyword>
<dbReference type="SUPFAM" id="SSF88723">
    <property type="entry name" value="PIN domain-like"/>
    <property type="match status" value="1"/>
</dbReference>
<sequence length="134" mass="14238">MDAFDADVLIYAASGDPRGAEVQNRSADPSGAPIGIGSVLLMSELLVHPRRHGHDAEYDALIVLLSRIALVPVDDTVAAASVSLGARYGLKALDALHLASAVVAGADRFVTNNRRDFNAPIGEIEISFPREYEI</sequence>
<dbReference type="KEGG" id="sgrg:L0C25_01610"/>
<keyword evidence="7" id="KW-1185">Reference proteome</keyword>
<keyword evidence="4" id="KW-0460">Magnesium</keyword>
<dbReference type="GO" id="GO:0046872">
    <property type="term" value="F:metal ion binding"/>
    <property type="evidence" value="ECO:0007669"/>
    <property type="project" value="UniProtKB-KW"/>
</dbReference>